<dbReference type="PANTHER" id="PTHR13364">
    <property type="entry name" value="DEFECTIVE SPERMATOGENESIS PROTEIN 39"/>
    <property type="match status" value="1"/>
</dbReference>
<dbReference type="GO" id="GO:0005770">
    <property type="term" value="C:late endosome"/>
    <property type="evidence" value="ECO:0007669"/>
    <property type="project" value="UniProtKB-SubCell"/>
</dbReference>
<accession>A0AA88I8M1</accession>
<evidence type="ECO:0000313" key="8">
    <source>
        <dbReference type="Proteomes" id="UP001187531"/>
    </source>
</evidence>
<evidence type="ECO:0000256" key="4">
    <source>
        <dbReference type="ARBA" id="ARBA00022753"/>
    </source>
</evidence>
<evidence type="ECO:0000256" key="3">
    <source>
        <dbReference type="ARBA" id="ARBA00004603"/>
    </source>
</evidence>
<feature type="domain" description="Vps16 C-terminal" evidence="6">
    <location>
        <begin position="116"/>
        <end position="206"/>
    </location>
</feature>
<dbReference type="AlphaFoldDB" id="A0AA88I8M1"/>
<keyword evidence="8" id="KW-1185">Reference proteome</keyword>
<evidence type="ECO:0000256" key="1">
    <source>
        <dbReference type="ARBA" id="ARBA00004412"/>
    </source>
</evidence>
<dbReference type="GO" id="GO:0007034">
    <property type="term" value="P:vacuolar transport"/>
    <property type="evidence" value="ECO:0007669"/>
    <property type="project" value="TreeGrafter"/>
</dbReference>
<name>A0AA88I8M1_ARTSF</name>
<dbReference type="PANTHER" id="PTHR13364:SF6">
    <property type="entry name" value="SPERMATOGENESIS-DEFECTIVE PROTEIN 39 HOMOLOG"/>
    <property type="match status" value="1"/>
</dbReference>
<dbReference type="GO" id="GO:0006886">
    <property type="term" value="P:intracellular protein transport"/>
    <property type="evidence" value="ECO:0007669"/>
    <property type="project" value="InterPro"/>
</dbReference>
<proteinExistence type="predicted"/>
<keyword evidence="5" id="KW-0968">Cytoplasmic vesicle</keyword>
<dbReference type="EMBL" id="JAVRJZ010000007">
    <property type="protein sequence ID" value="KAK2720286.1"/>
    <property type="molecule type" value="Genomic_DNA"/>
</dbReference>
<dbReference type="InterPro" id="IPR040057">
    <property type="entry name" value="Spe-39"/>
</dbReference>
<comment type="caution">
    <text evidence="7">The sequence shown here is derived from an EMBL/GenBank/DDBJ whole genome shotgun (WGS) entry which is preliminary data.</text>
</comment>
<gene>
    <name evidence="7" type="ORF">QYM36_004236</name>
</gene>
<dbReference type="Pfam" id="PF04840">
    <property type="entry name" value="Vps16_C"/>
    <property type="match status" value="1"/>
</dbReference>
<keyword evidence="4" id="KW-0967">Endosome</keyword>
<evidence type="ECO:0000313" key="7">
    <source>
        <dbReference type="EMBL" id="KAK2720286.1"/>
    </source>
</evidence>
<evidence type="ECO:0000256" key="5">
    <source>
        <dbReference type="ARBA" id="ARBA00023329"/>
    </source>
</evidence>
<dbReference type="Proteomes" id="UP001187531">
    <property type="component" value="Unassembled WGS sequence"/>
</dbReference>
<reference evidence="7" key="1">
    <citation type="submission" date="2023-07" db="EMBL/GenBank/DDBJ databases">
        <title>Chromosome-level genome assembly of Artemia franciscana.</title>
        <authorList>
            <person name="Jo E."/>
        </authorList>
    </citation>
    <scope>NUCLEOTIDE SEQUENCE</scope>
    <source>
        <tissue evidence="7">Whole body</tissue>
    </source>
</reference>
<protein>
    <recommendedName>
        <fullName evidence="6">Vps16 C-terminal domain-containing protein</fullName>
    </recommendedName>
</protein>
<evidence type="ECO:0000256" key="2">
    <source>
        <dbReference type="ARBA" id="ARBA00004541"/>
    </source>
</evidence>
<dbReference type="InterPro" id="IPR006925">
    <property type="entry name" value="Vps16_C"/>
</dbReference>
<evidence type="ECO:0000259" key="6">
    <source>
        <dbReference type="Pfam" id="PF04840"/>
    </source>
</evidence>
<organism evidence="7 8">
    <name type="scientific">Artemia franciscana</name>
    <name type="common">Brine shrimp</name>
    <name type="synonym">Artemia sanfranciscana</name>
    <dbReference type="NCBI Taxonomy" id="6661"/>
    <lineage>
        <taxon>Eukaryota</taxon>
        <taxon>Metazoa</taxon>
        <taxon>Ecdysozoa</taxon>
        <taxon>Arthropoda</taxon>
        <taxon>Crustacea</taxon>
        <taxon>Branchiopoda</taxon>
        <taxon>Anostraca</taxon>
        <taxon>Artemiidae</taxon>
        <taxon>Artemia</taxon>
    </lineage>
</organism>
<comment type="subcellular location">
    <subcellularLocation>
        <location evidence="2">Cytoplasmic vesicle</location>
    </subcellularLocation>
    <subcellularLocation>
        <location evidence="1">Early endosome</location>
    </subcellularLocation>
    <subcellularLocation>
        <location evidence="3">Late endosome</location>
    </subcellularLocation>
</comment>
<sequence length="387" mass="43390">MFEEKYPLNADTQGSGILSIEQEEEDYWNTSEVQSFDFGDSSKNDKILSFSSKETNELLKVVKKENAESTVPSVASSGSLTSFEELNISKEPKEFKIVSNPAQAVRELLSGEKVVLEVFTSLQAKRDLLKSAIESHDTDVIFHILHFLRKTLNEYVLRKFLAEYPSSANVYVNLLLVNGETSGAIDFLSMLAHFEDAAIIGYQDILKKKIIAEKTRLLKQLACSNNHLEISEFFSLHADLLEKQKLLRSSYLDPGSKLKCRYVDEGIPMDPIMRSRFHIPSVADLVGTPVVSTLRYLAKHDFKAINNPQTTLLKQLDVPKIIYLWSLACGRSSVGAFADIRSAVIVKSVFGPPRLVISAEPLRAMMLHFGATAEQLEQVLKVDKTDR</sequence>
<dbReference type="GO" id="GO:0005769">
    <property type="term" value="C:early endosome"/>
    <property type="evidence" value="ECO:0007669"/>
    <property type="project" value="UniProtKB-SubCell"/>
</dbReference>